<keyword evidence="6 11" id="KW-0812">Transmembrane</keyword>
<organism evidence="14 15">
    <name type="scientific">Pusillimonas noertemannii</name>
    <dbReference type="NCBI Taxonomy" id="305977"/>
    <lineage>
        <taxon>Bacteria</taxon>
        <taxon>Pseudomonadati</taxon>
        <taxon>Pseudomonadota</taxon>
        <taxon>Betaproteobacteria</taxon>
        <taxon>Burkholderiales</taxon>
        <taxon>Alcaligenaceae</taxon>
        <taxon>Pusillimonas</taxon>
    </lineage>
</organism>
<dbReference type="SMART" id="SM00387">
    <property type="entry name" value="HATPase_c"/>
    <property type="match status" value="1"/>
</dbReference>
<evidence type="ECO:0000256" key="9">
    <source>
        <dbReference type="ARBA" id="ARBA00023012"/>
    </source>
</evidence>
<dbReference type="Pfam" id="PF00512">
    <property type="entry name" value="HisKA"/>
    <property type="match status" value="1"/>
</dbReference>
<dbReference type="CDD" id="cd00075">
    <property type="entry name" value="HATPase"/>
    <property type="match status" value="1"/>
</dbReference>
<keyword evidence="5" id="KW-0808">Transferase</keyword>
<feature type="transmembrane region" description="Helical" evidence="11">
    <location>
        <begin position="29"/>
        <end position="56"/>
    </location>
</feature>
<evidence type="ECO:0000313" key="14">
    <source>
        <dbReference type="EMBL" id="PVY61413.1"/>
    </source>
</evidence>
<protein>
    <recommendedName>
        <fullName evidence="3">histidine kinase</fullName>
        <ecNumber evidence="3">2.7.13.3</ecNumber>
    </recommendedName>
</protein>
<dbReference type="PANTHER" id="PTHR45436">
    <property type="entry name" value="SENSOR HISTIDINE KINASE YKOH"/>
    <property type="match status" value="1"/>
</dbReference>
<dbReference type="GO" id="GO:0005886">
    <property type="term" value="C:plasma membrane"/>
    <property type="evidence" value="ECO:0007669"/>
    <property type="project" value="TreeGrafter"/>
</dbReference>
<dbReference type="CDD" id="cd00082">
    <property type="entry name" value="HisKA"/>
    <property type="match status" value="1"/>
</dbReference>
<evidence type="ECO:0000256" key="4">
    <source>
        <dbReference type="ARBA" id="ARBA00022553"/>
    </source>
</evidence>
<dbReference type="InterPro" id="IPR003594">
    <property type="entry name" value="HATPase_dom"/>
</dbReference>
<dbReference type="EMBL" id="QEKO01000004">
    <property type="protein sequence ID" value="PVY61413.1"/>
    <property type="molecule type" value="Genomic_DNA"/>
</dbReference>
<dbReference type="Gene3D" id="3.30.565.10">
    <property type="entry name" value="Histidine kinase-like ATPase, C-terminal domain"/>
    <property type="match status" value="1"/>
</dbReference>
<dbReference type="OrthoDB" id="8554694at2"/>
<evidence type="ECO:0000256" key="2">
    <source>
        <dbReference type="ARBA" id="ARBA00004141"/>
    </source>
</evidence>
<keyword evidence="7 14" id="KW-0418">Kinase</keyword>
<dbReference type="Pfam" id="PF02518">
    <property type="entry name" value="HATPase_c"/>
    <property type="match status" value="1"/>
</dbReference>
<dbReference type="InterPro" id="IPR004358">
    <property type="entry name" value="Sig_transdc_His_kin-like_C"/>
</dbReference>
<dbReference type="InterPro" id="IPR003660">
    <property type="entry name" value="HAMP_dom"/>
</dbReference>
<evidence type="ECO:0000256" key="1">
    <source>
        <dbReference type="ARBA" id="ARBA00000085"/>
    </source>
</evidence>
<dbReference type="PROSITE" id="PS50109">
    <property type="entry name" value="HIS_KIN"/>
    <property type="match status" value="1"/>
</dbReference>
<dbReference type="GO" id="GO:0000155">
    <property type="term" value="F:phosphorelay sensor kinase activity"/>
    <property type="evidence" value="ECO:0007669"/>
    <property type="project" value="InterPro"/>
</dbReference>
<dbReference type="SMART" id="SM00388">
    <property type="entry name" value="HisKA"/>
    <property type="match status" value="1"/>
</dbReference>
<feature type="domain" description="HAMP" evidence="13">
    <location>
        <begin position="207"/>
        <end position="259"/>
    </location>
</feature>
<dbReference type="InterPro" id="IPR003661">
    <property type="entry name" value="HisK_dim/P_dom"/>
</dbReference>
<dbReference type="InterPro" id="IPR005467">
    <property type="entry name" value="His_kinase_dom"/>
</dbReference>
<dbReference type="InterPro" id="IPR036890">
    <property type="entry name" value="HATPase_C_sf"/>
</dbReference>
<evidence type="ECO:0000256" key="10">
    <source>
        <dbReference type="ARBA" id="ARBA00023136"/>
    </source>
</evidence>
<dbReference type="InterPro" id="IPR013727">
    <property type="entry name" value="2CSK_N"/>
</dbReference>
<dbReference type="Gene3D" id="1.10.287.130">
    <property type="match status" value="1"/>
</dbReference>
<comment type="subcellular location">
    <subcellularLocation>
        <location evidence="2">Membrane</location>
        <topology evidence="2">Multi-pass membrane protein</topology>
    </subcellularLocation>
</comment>
<dbReference type="SUPFAM" id="SSF47384">
    <property type="entry name" value="Homodimeric domain of signal transducing histidine kinase"/>
    <property type="match status" value="1"/>
</dbReference>
<feature type="domain" description="Histidine kinase" evidence="12">
    <location>
        <begin position="267"/>
        <end position="485"/>
    </location>
</feature>
<keyword evidence="4" id="KW-0597">Phosphoprotein</keyword>
<accession>A0A2U1CK92</accession>
<evidence type="ECO:0000256" key="5">
    <source>
        <dbReference type="ARBA" id="ARBA00022679"/>
    </source>
</evidence>
<dbReference type="PANTHER" id="PTHR45436:SF15">
    <property type="entry name" value="SENSOR HISTIDINE KINASE CUSS"/>
    <property type="match status" value="1"/>
</dbReference>
<gene>
    <name evidence="14" type="ORF">C7440_2964</name>
</gene>
<keyword evidence="8 11" id="KW-1133">Transmembrane helix</keyword>
<evidence type="ECO:0000256" key="8">
    <source>
        <dbReference type="ARBA" id="ARBA00022989"/>
    </source>
</evidence>
<evidence type="ECO:0000256" key="11">
    <source>
        <dbReference type="SAM" id="Phobius"/>
    </source>
</evidence>
<comment type="caution">
    <text evidence="14">The sequence shown here is derived from an EMBL/GenBank/DDBJ whole genome shotgun (WGS) entry which is preliminary data.</text>
</comment>
<keyword evidence="15" id="KW-1185">Reference proteome</keyword>
<dbReference type="Proteomes" id="UP000246145">
    <property type="component" value="Unassembled WGS sequence"/>
</dbReference>
<evidence type="ECO:0000256" key="3">
    <source>
        <dbReference type="ARBA" id="ARBA00012438"/>
    </source>
</evidence>
<reference evidence="14 15" key="1">
    <citation type="submission" date="2018-04" db="EMBL/GenBank/DDBJ databases">
        <title>Genomic Encyclopedia of Type Strains, Phase IV (KMG-IV): sequencing the most valuable type-strain genomes for metagenomic binning, comparative biology and taxonomic classification.</title>
        <authorList>
            <person name="Goeker M."/>
        </authorList>
    </citation>
    <scope>NUCLEOTIDE SEQUENCE [LARGE SCALE GENOMIC DNA]</scope>
    <source>
        <strain evidence="14 15">DSM 10065</strain>
    </source>
</reference>
<dbReference type="SUPFAM" id="SSF55874">
    <property type="entry name" value="ATPase domain of HSP90 chaperone/DNA topoisomerase II/histidine kinase"/>
    <property type="match status" value="1"/>
</dbReference>
<name>A0A2U1CK92_9BURK</name>
<dbReference type="PRINTS" id="PR00344">
    <property type="entry name" value="BCTRLSENSOR"/>
</dbReference>
<dbReference type="Pfam" id="PF08521">
    <property type="entry name" value="2CSK_N"/>
    <property type="match status" value="1"/>
</dbReference>
<evidence type="ECO:0000256" key="6">
    <source>
        <dbReference type="ARBA" id="ARBA00022692"/>
    </source>
</evidence>
<keyword evidence="10 11" id="KW-0472">Membrane</keyword>
<comment type="catalytic activity">
    <reaction evidence="1">
        <text>ATP + protein L-histidine = ADP + protein N-phospho-L-histidine.</text>
        <dbReference type="EC" id="2.7.13.3"/>
    </reaction>
</comment>
<evidence type="ECO:0000256" key="7">
    <source>
        <dbReference type="ARBA" id="ARBA00022777"/>
    </source>
</evidence>
<keyword evidence="9" id="KW-0902">Two-component regulatory system</keyword>
<dbReference type="AlphaFoldDB" id="A0A2U1CK92"/>
<dbReference type="RefSeq" id="WP_116519057.1">
    <property type="nucleotide sequence ID" value="NZ_JACCEX010000004.1"/>
</dbReference>
<sequence>MPHGSSTNDSGFLRRLLHRKKRSQKHKTLLGKILLWMFGPLFLLWSIGIVITYFIAQNIANAPYDRTLTDHLRLLKYEVEQQHVRQGVELSASALTILSGESGRPVRWQIRDANGDSLAGNADIPLPDNWAYEKDKFKFHNETIDGQSVRVAYVWGGRDRQGESFLTLVAETNDRRGVLQQEILTGMLTPQLIVLPLAALLAGLGLTQGLEPLNLLQERIRARRPNDLSPISDDLAPAEIAPLVDAMNELLTQLAASTETQRRFVSNAAHQLKTPLAGMRTQAELALREQDPDKMGESLQQLVKGAQRATRLVNQLLALTRAEHSGNPGLFVPEKLELNALAERQTRQCVDAALHRGVDLGFEAFGQPLWIQGNGLMLAELLANLIDNALLYTPAGGWATVRVAGDADTASIEVEDSGQGIAAEHQARIFDRFFRVWGNSADGSGLGLSIVKEIADQHRARVELVEPAPRDGARTCFRVTFRKVSPPQA</sequence>
<proteinExistence type="predicted"/>
<dbReference type="PROSITE" id="PS50885">
    <property type="entry name" value="HAMP"/>
    <property type="match status" value="1"/>
</dbReference>
<dbReference type="InterPro" id="IPR050428">
    <property type="entry name" value="TCS_sensor_his_kinase"/>
</dbReference>
<dbReference type="STRING" id="1231391.GCA_000308195_00859"/>
<evidence type="ECO:0000259" key="13">
    <source>
        <dbReference type="PROSITE" id="PS50885"/>
    </source>
</evidence>
<evidence type="ECO:0000259" key="12">
    <source>
        <dbReference type="PROSITE" id="PS50109"/>
    </source>
</evidence>
<evidence type="ECO:0000313" key="15">
    <source>
        <dbReference type="Proteomes" id="UP000246145"/>
    </source>
</evidence>
<dbReference type="InterPro" id="IPR036097">
    <property type="entry name" value="HisK_dim/P_sf"/>
</dbReference>
<dbReference type="EC" id="2.7.13.3" evidence="3"/>